<proteinExistence type="predicted"/>
<organism evidence="2 3">
    <name type="scientific">Hibiscus sabdariffa</name>
    <name type="common">roselle</name>
    <dbReference type="NCBI Taxonomy" id="183260"/>
    <lineage>
        <taxon>Eukaryota</taxon>
        <taxon>Viridiplantae</taxon>
        <taxon>Streptophyta</taxon>
        <taxon>Embryophyta</taxon>
        <taxon>Tracheophyta</taxon>
        <taxon>Spermatophyta</taxon>
        <taxon>Magnoliopsida</taxon>
        <taxon>eudicotyledons</taxon>
        <taxon>Gunneridae</taxon>
        <taxon>Pentapetalae</taxon>
        <taxon>rosids</taxon>
        <taxon>malvids</taxon>
        <taxon>Malvales</taxon>
        <taxon>Malvaceae</taxon>
        <taxon>Malvoideae</taxon>
        <taxon>Hibiscus</taxon>
    </lineage>
</organism>
<feature type="compositionally biased region" description="Polar residues" evidence="1">
    <location>
        <begin position="1"/>
        <end position="15"/>
    </location>
</feature>
<protein>
    <submittedName>
        <fullName evidence="2">Uncharacterized protein</fullName>
    </submittedName>
</protein>
<name>A0ABR2PNL3_9ROSI</name>
<feature type="region of interest" description="Disordered" evidence="1">
    <location>
        <begin position="1"/>
        <end position="49"/>
    </location>
</feature>
<evidence type="ECO:0000256" key="1">
    <source>
        <dbReference type="SAM" id="MobiDB-lite"/>
    </source>
</evidence>
<reference evidence="2 3" key="1">
    <citation type="journal article" date="2024" name="G3 (Bethesda)">
        <title>Genome assembly of Hibiscus sabdariffa L. provides insights into metabolisms of medicinal natural products.</title>
        <authorList>
            <person name="Kim T."/>
        </authorList>
    </citation>
    <scope>NUCLEOTIDE SEQUENCE [LARGE SCALE GENOMIC DNA]</scope>
    <source>
        <strain evidence="2">TK-2024</strain>
        <tissue evidence="2">Old leaves</tissue>
    </source>
</reference>
<gene>
    <name evidence="2" type="ORF">V6N11_008546</name>
</gene>
<dbReference type="Proteomes" id="UP001396334">
    <property type="component" value="Unassembled WGS sequence"/>
</dbReference>
<comment type="caution">
    <text evidence="2">The sequence shown here is derived from an EMBL/GenBank/DDBJ whole genome shotgun (WGS) entry which is preliminary data.</text>
</comment>
<dbReference type="EMBL" id="JBBPBN010000055">
    <property type="protein sequence ID" value="KAK8990027.1"/>
    <property type="molecule type" value="Genomic_DNA"/>
</dbReference>
<evidence type="ECO:0000313" key="2">
    <source>
        <dbReference type="EMBL" id="KAK8990027.1"/>
    </source>
</evidence>
<evidence type="ECO:0000313" key="3">
    <source>
        <dbReference type="Proteomes" id="UP001396334"/>
    </source>
</evidence>
<accession>A0ABR2PNL3</accession>
<sequence>MPNISSYHGQPSSLAETHAKKNANAKENNKGAISNLCIDKDDEREERSQRLSDFLGDAHDGHSGLDNIEKEWNYGKLKDKIADDLGNQIFDGFQNMNVSTANKKEVADKV</sequence>
<feature type="compositionally biased region" description="Basic and acidic residues" evidence="1">
    <location>
        <begin position="38"/>
        <end position="49"/>
    </location>
</feature>
<keyword evidence="3" id="KW-1185">Reference proteome</keyword>